<dbReference type="SUPFAM" id="SSF101941">
    <property type="entry name" value="NAC domain"/>
    <property type="match status" value="1"/>
</dbReference>
<keyword evidence="2" id="KW-0238">DNA-binding</keyword>
<dbReference type="PROSITE" id="PS51005">
    <property type="entry name" value="NAC"/>
    <property type="match status" value="1"/>
</dbReference>
<protein>
    <recommendedName>
        <fullName evidence="6">NAC domain-containing protein</fullName>
    </recommendedName>
</protein>
<evidence type="ECO:0000256" key="3">
    <source>
        <dbReference type="ARBA" id="ARBA00023163"/>
    </source>
</evidence>
<evidence type="ECO:0000256" key="5">
    <source>
        <dbReference type="SAM" id="MobiDB-lite"/>
    </source>
</evidence>
<dbReference type="Pfam" id="PF02365">
    <property type="entry name" value="NAM"/>
    <property type="match status" value="1"/>
</dbReference>
<keyword evidence="1" id="KW-0805">Transcription regulation</keyword>
<dbReference type="Gene3D" id="2.170.150.80">
    <property type="entry name" value="NAC domain"/>
    <property type="match status" value="1"/>
</dbReference>
<dbReference type="InterPro" id="IPR036093">
    <property type="entry name" value="NAC_dom_sf"/>
</dbReference>
<feature type="region of interest" description="Disordered" evidence="5">
    <location>
        <begin position="182"/>
        <end position="214"/>
    </location>
</feature>
<proteinExistence type="predicted"/>
<evidence type="ECO:0000256" key="2">
    <source>
        <dbReference type="ARBA" id="ARBA00023125"/>
    </source>
</evidence>
<dbReference type="Gramene" id="LPERR03G33790.1">
    <property type="protein sequence ID" value="LPERR03G33790.1"/>
    <property type="gene ID" value="LPERR03G33790"/>
</dbReference>
<reference evidence="8" key="2">
    <citation type="submission" date="2013-12" db="EMBL/GenBank/DDBJ databases">
        <authorList>
            <person name="Yu Y."/>
            <person name="Lee S."/>
            <person name="de Baynast K."/>
            <person name="Wissotski M."/>
            <person name="Liu L."/>
            <person name="Talag J."/>
            <person name="Goicoechea J."/>
            <person name="Angelova A."/>
            <person name="Jetty R."/>
            <person name="Kudrna D."/>
            <person name="Golser W."/>
            <person name="Rivera L."/>
            <person name="Zhang J."/>
            <person name="Wing R."/>
        </authorList>
    </citation>
    <scope>NUCLEOTIDE SEQUENCE</scope>
</reference>
<dbReference type="PANTHER" id="PTHR31719">
    <property type="entry name" value="NAC TRANSCRIPTION FACTOR 56"/>
    <property type="match status" value="1"/>
</dbReference>
<evidence type="ECO:0000256" key="4">
    <source>
        <dbReference type="ARBA" id="ARBA00023242"/>
    </source>
</evidence>
<keyword evidence="3" id="KW-0804">Transcription</keyword>
<keyword evidence="4" id="KW-0539">Nucleus</keyword>
<evidence type="ECO:0000259" key="6">
    <source>
        <dbReference type="PROSITE" id="PS51005"/>
    </source>
</evidence>
<reference evidence="7" key="3">
    <citation type="submission" date="2015-04" db="UniProtKB">
        <authorList>
            <consortium name="EnsemblPlants"/>
        </authorList>
    </citation>
    <scope>IDENTIFICATION</scope>
</reference>
<dbReference type="GO" id="GO:0006355">
    <property type="term" value="P:regulation of DNA-templated transcription"/>
    <property type="evidence" value="ECO:0007669"/>
    <property type="project" value="InterPro"/>
</dbReference>
<dbReference type="GO" id="GO:0003677">
    <property type="term" value="F:DNA binding"/>
    <property type="evidence" value="ECO:0007669"/>
    <property type="project" value="UniProtKB-KW"/>
</dbReference>
<evidence type="ECO:0000256" key="1">
    <source>
        <dbReference type="ARBA" id="ARBA00023015"/>
    </source>
</evidence>
<reference evidence="7 8" key="1">
    <citation type="submission" date="2012-08" db="EMBL/GenBank/DDBJ databases">
        <title>Oryza genome evolution.</title>
        <authorList>
            <person name="Wing R.A."/>
        </authorList>
    </citation>
    <scope>NUCLEOTIDE SEQUENCE</scope>
</reference>
<accession>A0A0D9W0Y9</accession>
<evidence type="ECO:0000313" key="8">
    <source>
        <dbReference type="Proteomes" id="UP000032180"/>
    </source>
</evidence>
<dbReference type="PANTHER" id="PTHR31719:SF243">
    <property type="entry name" value="NAC DOMAIN-CONTAINING PROTEIN"/>
    <property type="match status" value="1"/>
</dbReference>
<dbReference type="AlphaFoldDB" id="A0A0D9W0Y9"/>
<dbReference type="Proteomes" id="UP000032180">
    <property type="component" value="Chromosome 3"/>
</dbReference>
<dbReference type="EnsemblPlants" id="LPERR03G33790.1">
    <property type="protein sequence ID" value="LPERR03G33790.1"/>
    <property type="gene ID" value="LPERR03G33790"/>
</dbReference>
<dbReference type="STRING" id="77586.A0A0D9W0Y9"/>
<keyword evidence="8" id="KW-1185">Reference proteome</keyword>
<dbReference type="InterPro" id="IPR003441">
    <property type="entry name" value="NAC-dom"/>
</dbReference>
<name>A0A0D9W0Y9_9ORYZ</name>
<dbReference type="eggNOG" id="ENOG502R5AX">
    <property type="taxonomic scope" value="Eukaryota"/>
</dbReference>
<sequence length="312" mass="34116">MGADGEIAPDRPGLAFHPSDDKLITLYLRPKITNTPFEHRLINNADVYSSDPAELVANHTPAPGTQDSSSVWYFFCSPRYTSKRVSSGRRQRAIGAGAESTWKSEGGKKAVNGADGRPVGYLQKFSYGVYDSSTSSKRAFTRLGWCMTEYSLDDDDDVTTNNGSTEKLVLCKVYRSPRAATTKRKADEANVDDQAPPCARARQEVTGSEQHEQSGLLPEFDLTTLLLAPIDDEVERQFSRATTEECWRYAFGDDPMPTMEIAGNGDGGGDFFQTASGPCMDAEVMERLAAGETVDDILGMSSLIGQQEVLCF</sequence>
<organism evidence="7 8">
    <name type="scientific">Leersia perrieri</name>
    <dbReference type="NCBI Taxonomy" id="77586"/>
    <lineage>
        <taxon>Eukaryota</taxon>
        <taxon>Viridiplantae</taxon>
        <taxon>Streptophyta</taxon>
        <taxon>Embryophyta</taxon>
        <taxon>Tracheophyta</taxon>
        <taxon>Spermatophyta</taxon>
        <taxon>Magnoliopsida</taxon>
        <taxon>Liliopsida</taxon>
        <taxon>Poales</taxon>
        <taxon>Poaceae</taxon>
        <taxon>BOP clade</taxon>
        <taxon>Oryzoideae</taxon>
        <taxon>Oryzeae</taxon>
        <taxon>Oryzinae</taxon>
        <taxon>Leersia</taxon>
    </lineage>
</organism>
<evidence type="ECO:0000313" key="7">
    <source>
        <dbReference type="EnsemblPlants" id="LPERR03G33790.1"/>
    </source>
</evidence>
<dbReference type="HOGENOM" id="CLU_060024_0_0_1"/>
<feature type="domain" description="NAC" evidence="6">
    <location>
        <begin position="10"/>
        <end position="176"/>
    </location>
</feature>